<dbReference type="PANTHER" id="PTHR48090:SF1">
    <property type="entry name" value="PROPHAGE BACTOPRENOL GLUCOSYL TRANSFERASE HOMOLOG"/>
    <property type="match status" value="1"/>
</dbReference>
<organism evidence="9 10">
    <name type="scientific">Candidatus Giovannonibacteria bacterium GW2011_GWA1_44_25</name>
    <dbReference type="NCBI Taxonomy" id="1618645"/>
    <lineage>
        <taxon>Bacteria</taxon>
        <taxon>Candidatus Giovannoniibacteriota</taxon>
    </lineage>
</organism>
<feature type="transmembrane region" description="Helical" evidence="7">
    <location>
        <begin position="230"/>
        <end position="251"/>
    </location>
</feature>
<feature type="transmembrane region" description="Helical" evidence="7">
    <location>
        <begin position="263"/>
        <end position="288"/>
    </location>
</feature>
<keyword evidence="6 7" id="KW-0472">Membrane</keyword>
<evidence type="ECO:0000256" key="4">
    <source>
        <dbReference type="ARBA" id="ARBA00022692"/>
    </source>
</evidence>
<feature type="domain" description="Glycosyltransferase 2-like" evidence="8">
    <location>
        <begin position="5"/>
        <end position="167"/>
    </location>
</feature>
<evidence type="ECO:0000259" key="8">
    <source>
        <dbReference type="Pfam" id="PF00535"/>
    </source>
</evidence>
<evidence type="ECO:0000256" key="6">
    <source>
        <dbReference type="ARBA" id="ARBA00023136"/>
    </source>
</evidence>
<dbReference type="Gene3D" id="3.90.550.10">
    <property type="entry name" value="Spore Coat Polysaccharide Biosynthesis Protein SpsA, Chain A"/>
    <property type="match status" value="1"/>
</dbReference>
<evidence type="ECO:0000313" key="10">
    <source>
        <dbReference type="Proteomes" id="UP000034087"/>
    </source>
</evidence>
<evidence type="ECO:0000256" key="2">
    <source>
        <dbReference type="ARBA" id="ARBA00022676"/>
    </source>
</evidence>
<comment type="caution">
    <text evidence="9">The sequence shown here is derived from an EMBL/GenBank/DDBJ whole genome shotgun (WGS) entry which is preliminary data.</text>
</comment>
<keyword evidence="5 7" id="KW-1133">Transmembrane helix</keyword>
<dbReference type="SUPFAM" id="SSF53448">
    <property type="entry name" value="Nucleotide-diphospho-sugar transferases"/>
    <property type="match status" value="1"/>
</dbReference>
<comment type="subcellular location">
    <subcellularLocation>
        <location evidence="1">Membrane</location>
        <topology evidence="1">Multi-pass membrane protein</topology>
    </subcellularLocation>
</comment>
<dbReference type="InterPro" id="IPR029044">
    <property type="entry name" value="Nucleotide-diphossugar_trans"/>
</dbReference>
<evidence type="ECO:0000256" key="1">
    <source>
        <dbReference type="ARBA" id="ARBA00004141"/>
    </source>
</evidence>
<dbReference type="InterPro" id="IPR050256">
    <property type="entry name" value="Glycosyltransferase_2"/>
</dbReference>
<dbReference type="AlphaFoldDB" id="A0A0G1KVS1"/>
<keyword evidence="4 7" id="KW-0812">Transmembrane</keyword>
<keyword evidence="3 9" id="KW-0808">Transferase</keyword>
<evidence type="ECO:0000313" key="9">
    <source>
        <dbReference type="EMBL" id="KKT60432.1"/>
    </source>
</evidence>
<evidence type="ECO:0000256" key="7">
    <source>
        <dbReference type="SAM" id="Phobius"/>
    </source>
</evidence>
<gene>
    <name evidence="9" type="ORF">UW53_C0001G0082</name>
</gene>
<name>A0A0G1KVS1_9BACT</name>
<dbReference type="GO" id="GO:0016757">
    <property type="term" value="F:glycosyltransferase activity"/>
    <property type="evidence" value="ECO:0007669"/>
    <property type="project" value="UniProtKB-KW"/>
</dbReference>
<evidence type="ECO:0000256" key="5">
    <source>
        <dbReference type="ARBA" id="ARBA00022989"/>
    </source>
</evidence>
<dbReference type="Proteomes" id="UP000034087">
    <property type="component" value="Unassembled WGS sequence"/>
</dbReference>
<sequence length="309" mass="35305">MPKISFVIPIYNEAHIIEEFYRRLKLVLVADFSGFSYEIIFIDDGSVDESPRILEKLHVLDKNLQVIQFSRNFGHHIALTAGSDVAKGDFVVMMDGDLQDQPEEIIKLYNKLTDGYDVVYAERMNKKFGYIQNWLSKAFNIAIKKLINEPIVINSTIFRIMTKQVADNVKLLRERNRYIIGVVGWVGFKHAAAEVEHGERYGGKGKYNLSKRMSLALDAIFSFSNYPLKLITRVGLFLMVLSFLAGIYIIYKKFIYGVPVLGWSSLIVAVLVIGGMQTIMLGVIGEYVGRNYIEDKNRPLYIIKKYLHG</sequence>
<accession>A0A0G1KVS1</accession>
<dbReference type="CDD" id="cd04187">
    <property type="entry name" value="DPM1_like_bac"/>
    <property type="match status" value="1"/>
</dbReference>
<dbReference type="InterPro" id="IPR001173">
    <property type="entry name" value="Glyco_trans_2-like"/>
</dbReference>
<dbReference type="GO" id="GO:0005886">
    <property type="term" value="C:plasma membrane"/>
    <property type="evidence" value="ECO:0007669"/>
    <property type="project" value="TreeGrafter"/>
</dbReference>
<reference evidence="9 10" key="1">
    <citation type="journal article" date="2015" name="Nature">
        <title>rRNA introns, odd ribosomes, and small enigmatic genomes across a large radiation of phyla.</title>
        <authorList>
            <person name="Brown C.T."/>
            <person name="Hug L.A."/>
            <person name="Thomas B.C."/>
            <person name="Sharon I."/>
            <person name="Castelle C.J."/>
            <person name="Singh A."/>
            <person name="Wilkins M.J."/>
            <person name="Williams K.H."/>
            <person name="Banfield J.F."/>
        </authorList>
    </citation>
    <scope>NUCLEOTIDE SEQUENCE [LARGE SCALE GENOMIC DNA]</scope>
</reference>
<dbReference type="Pfam" id="PF00535">
    <property type="entry name" value="Glycos_transf_2"/>
    <property type="match status" value="1"/>
</dbReference>
<evidence type="ECO:0000256" key="3">
    <source>
        <dbReference type="ARBA" id="ARBA00022679"/>
    </source>
</evidence>
<keyword evidence="2" id="KW-0328">Glycosyltransferase</keyword>
<protein>
    <submittedName>
        <fullName evidence="9">Glycosyl transferase, family 2</fullName>
    </submittedName>
</protein>
<proteinExistence type="predicted"/>
<dbReference type="PANTHER" id="PTHR48090">
    <property type="entry name" value="UNDECAPRENYL-PHOSPHATE 4-DEOXY-4-FORMAMIDO-L-ARABINOSE TRANSFERASE-RELATED"/>
    <property type="match status" value="1"/>
</dbReference>
<dbReference type="EMBL" id="LCIR01000001">
    <property type="protein sequence ID" value="KKT60432.1"/>
    <property type="molecule type" value="Genomic_DNA"/>
</dbReference>